<sequence>MSLPNILTLIRIGLIPVIIIALLIDDALARWTAIALFAIAAITDYLDGYFARKFNIISSLGRMLDPIADKLLVGALLIALAYNGSFTLPLLGAAIAIMMREIAVAGLREFLGGQQIVVNVTPVAKYKTTSQLIALGAIMLVPLVNGLAPFAAALMWLATALTVYSGYDYFASAWPHLKEKS</sequence>
<keyword evidence="3" id="KW-0444">Lipid biosynthesis</keyword>
<evidence type="ECO:0000256" key="3">
    <source>
        <dbReference type="ARBA" id="ARBA00022516"/>
    </source>
</evidence>
<dbReference type="EMBL" id="UOEO01000038">
    <property type="protein sequence ID" value="VAW15776.1"/>
    <property type="molecule type" value="Genomic_DNA"/>
</dbReference>
<comment type="subcellular location">
    <subcellularLocation>
        <location evidence="1">Membrane</location>
        <topology evidence="1">Multi-pass membrane protein</topology>
    </subcellularLocation>
</comment>
<feature type="transmembrane region" description="Helical" evidence="11">
    <location>
        <begin position="31"/>
        <end position="51"/>
    </location>
</feature>
<dbReference type="GO" id="GO:0016020">
    <property type="term" value="C:membrane"/>
    <property type="evidence" value="ECO:0007669"/>
    <property type="project" value="UniProtKB-SubCell"/>
</dbReference>
<keyword evidence="10" id="KW-1208">Phospholipid metabolism</keyword>
<dbReference type="Gene3D" id="1.20.120.1760">
    <property type="match status" value="1"/>
</dbReference>
<feature type="transmembrane region" description="Helical" evidence="11">
    <location>
        <begin position="6"/>
        <end position="24"/>
    </location>
</feature>
<evidence type="ECO:0000256" key="11">
    <source>
        <dbReference type="SAM" id="Phobius"/>
    </source>
</evidence>
<organism evidence="12">
    <name type="scientific">hydrothermal vent metagenome</name>
    <dbReference type="NCBI Taxonomy" id="652676"/>
    <lineage>
        <taxon>unclassified sequences</taxon>
        <taxon>metagenomes</taxon>
        <taxon>ecological metagenomes</taxon>
    </lineage>
</organism>
<keyword evidence="7" id="KW-0443">Lipid metabolism</keyword>
<dbReference type="PIRSF" id="PIRSF000847">
    <property type="entry name" value="Phos_ph_gly_syn"/>
    <property type="match status" value="1"/>
</dbReference>
<keyword evidence="8 11" id="KW-0472">Membrane</keyword>
<protein>
    <submittedName>
        <fullName evidence="12">CDP-diacylglycerol--glycerol-3-phosphate 3-phosphatidyltransferase</fullName>
        <ecNumber evidence="12">2.7.8.5</ecNumber>
    </submittedName>
</protein>
<dbReference type="GO" id="GO:0046474">
    <property type="term" value="P:glycerophospholipid biosynthetic process"/>
    <property type="evidence" value="ECO:0007669"/>
    <property type="project" value="TreeGrafter"/>
</dbReference>
<keyword evidence="9" id="KW-0594">Phospholipid biosynthesis</keyword>
<evidence type="ECO:0000256" key="4">
    <source>
        <dbReference type="ARBA" id="ARBA00022679"/>
    </source>
</evidence>
<evidence type="ECO:0000256" key="9">
    <source>
        <dbReference type="ARBA" id="ARBA00023209"/>
    </source>
</evidence>
<evidence type="ECO:0000256" key="1">
    <source>
        <dbReference type="ARBA" id="ARBA00004141"/>
    </source>
</evidence>
<dbReference type="InterPro" id="IPR043130">
    <property type="entry name" value="CDP-OH_PTrfase_TM_dom"/>
</dbReference>
<dbReference type="InterPro" id="IPR004570">
    <property type="entry name" value="Phosphatidylglycerol_P_synth"/>
</dbReference>
<dbReference type="InterPro" id="IPR000462">
    <property type="entry name" value="CDP-OH_P_trans"/>
</dbReference>
<dbReference type="PROSITE" id="PS00379">
    <property type="entry name" value="CDP_ALCOHOL_P_TRANSF"/>
    <property type="match status" value="1"/>
</dbReference>
<keyword evidence="4 12" id="KW-0808">Transferase</keyword>
<feature type="transmembrane region" description="Helical" evidence="11">
    <location>
        <begin position="132"/>
        <end position="158"/>
    </location>
</feature>
<dbReference type="EC" id="2.7.8.5" evidence="12"/>
<keyword evidence="6 11" id="KW-1133">Transmembrane helix</keyword>
<evidence type="ECO:0000256" key="10">
    <source>
        <dbReference type="ARBA" id="ARBA00023264"/>
    </source>
</evidence>
<dbReference type="InterPro" id="IPR050324">
    <property type="entry name" value="CDP-alcohol_PTase-I"/>
</dbReference>
<gene>
    <name evidence="12" type="ORF">MNBD_ALPHA12-371</name>
</gene>
<dbReference type="AlphaFoldDB" id="A0A3B0U8L9"/>
<feature type="transmembrane region" description="Helical" evidence="11">
    <location>
        <begin position="71"/>
        <end position="98"/>
    </location>
</feature>
<dbReference type="PANTHER" id="PTHR14269">
    <property type="entry name" value="CDP-DIACYLGLYCEROL--GLYCEROL-3-PHOSPHATE 3-PHOSPHATIDYLTRANSFERASE-RELATED"/>
    <property type="match status" value="1"/>
</dbReference>
<evidence type="ECO:0000256" key="7">
    <source>
        <dbReference type="ARBA" id="ARBA00023098"/>
    </source>
</evidence>
<comment type="similarity">
    <text evidence="2">Belongs to the CDP-alcohol phosphatidyltransferase class-I family.</text>
</comment>
<evidence type="ECO:0000313" key="12">
    <source>
        <dbReference type="EMBL" id="VAW15776.1"/>
    </source>
</evidence>
<dbReference type="GO" id="GO:0008444">
    <property type="term" value="F:CDP-diacylglycerol-glycerol-3-phosphate 3-phosphatidyltransferase activity"/>
    <property type="evidence" value="ECO:0007669"/>
    <property type="project" value="UniProtKB-EC"/>
</dbReference>
<dbReference type="Pfam" id="PF01066">
    <property type="entry name" value="CDP-OH_P_transf"/>
    <property type="match status" value="1"/>
</dbReference>
<keyword evidence="5 11" id="KW-0812">Transmembrane</keyword>
<dbReference type="InterPro" id="IPR048254">
    <property type="entry name" value="CDP_ALCOHOL_P_TRANSF_CS"/>
</dbReference>
<evidence type="ECO:0000256" key="6">
    <source>
        <dbReference type="ARBA" id="ARBA00022989"/>
    </source>
</evidence>
<accession>A0A3B0U8L9</accession>
<evidence type="ECO:0000256" key="8">
    <source>
        <dbReference type="ARBA" id="ARBA00023136"/>
    </source>
</evidence>
<evidence type="ECO:0000256" key="5">
    <source>
        <dbReference type="ARBA" id="ARBA00022692"/>
    </source>
</evidence>
<dbReference type="PANTHER" id="PTHR14269:SF62">
    <property type="entry name" value="CDP-DIACYLGLYCEROL--GLYCEROL-3-PHOSPHATE 3-PHOSPHATIDYLTRANSFERASE 1, CHLOROPLASTIC"/>
    <property type="match status" value="1"/>
</dbReference>
<reference evidence="12" key="1">
    <citation type="submission" date="2018-06" db="EMBL/GenBank/DDBJ databases">
        <authorList>
            <person name="Zhirakovskaya E."/>
        </authorList>
    </citation>
    <scope>NUCLEOTIDE SEQUENCE</scope>
</reference>
<name>A0A3B0U8L9_9ZZZZ</name>
<evidence type="ECO:0000256" key="2">
    <source>
        <dbReference type="ARBA" id="ARBA00010441"/>
    </source>
</evidence>
<proteinExistence type="inferred from homology"/>
<dbReference type="NCBIfam" id="TIGR00560">
    <property type="entry name" value="pgsA"/>
    <property type="match status" value="1"/>
</dbReference>